<dbReference type="OMA" id="SMQEQNT"/>
<evidence type="ECO:0000259" key="4">
    <source>
        <dbReference type="Pfam" id="PF19439"/>
    </source>
</evidence>
<protein>
    <recommendedName>
        <fullName evidence="7">FPL domain-containing protein</fullName>
    </recommendedName>
</protein>
<name>A7RKV2_NEMVE</name>
<organism evidence="5 6">
    <name type="scientific">Nematostella vectensis</name>
    <name type="common">Starlet sea anemone</name>
    <dbReference type="NCBI Taxonomy" id="45351"/>
    <lineage>
        <taxon>Eukaryota</taxon>
        <taxon>Metazoa</taxon>
        <taxon>Cnidaria</taxon>
        <taxon>Anthozoa</taxon>
        <taxon>Hexacorallia</taxon>
        <taxon>Actiniaria</taxon>
        <taxon>Edwardsiidae</taxon>
        <taxon>Nematostella</taxon>
    </lineage>
</organism>
<dbReference type="GO" id="GO:0006914">
    <property type="term" value="P:autophagy"/>
    <property type="evidence" value="ECO:0007669"/>
    <property type="project" value="UniProtKB-KW"/>
</dbReference>
<sequence length="798" mass="91963">RYLHYVLNKNSTINETNRGLLVETLRSIAEILIWGDQNDSRVFDFFLEKNMLMYFHKMMNQRSNNQICTQLLQTLSILFENIRNETSLYYLLSNNHVNSIIIHKFDFSDEEVLAYYISFLKTLSLKLNTQTIHFFFNERKNDFPLYTEAIKFFNHSESMVRIAVRTLTLNVYKVGDQNMLNFIRDKTADPYFWNLVWFIGNHAIELDNCAQKEADHLRCNNLKDIVADHLDHLHYLHDILSLDIQDLSCILTEHLLDRLLIPLYVYSLVKRRPDVGQVFNGLDLFCRVYNLADSDFLFFQDTPRISSLVSLFLLSQIMLIMSYPPLVSSLVDIILNGDELMHAFVLKAGSKSNSVASIRTFQGPEQTLEESLVARGVNTEGYMFLGKASMLSLGLALFSLISFSNPLLVRNIFVVLYCIASIYKIIKNSFVNNKFLLILRLFFEALRNSLECSNNDGEALFALCVVHAAINNRATQSIRFHSTTSHSTTATQSIPASCVSRLTELFLLSSPGSRVRTVTVEMAIILLKQLVQHKENDGKVTTTATQSIRFHSTTTSTLQLRHFYKEDEMFLDMFEDEFRQMKSKPLNVEHLMMDATLLLPITGTPLTGIEFSKRLPCGEVEHTRRAIRVFLMMRELCLALMGRQETRLPLSKVEYSVHLEDVLDLNNSDLISCTVKTEDKRMRRFLVIDEAQFILVEPDTTKLGWGVVKFVARLQDVETAPDKEDSRSLFITIHQPFAVRSLTKVHARPILSAKFVFDDYIRCMSARQRLQRRRTMLKQDKLHNIAQLLELPAMATPP</sequence>
<comment type="similarity">
    <text evidence="1">Belongs to the CLEC16A/gop-1 family.</text>
</comment>
<evidence type="ECO:0000313" key="5">
    <source>
        <dbReference type="EMBL" id="EDO48053.1"/>
    </source>
</evidence>
<dbReference type="HOGENOM" id="CLU_007413_1_0_1"/>
<dbReference type="PANTHER" id="PTHR21481:SF0">
    <property type="entry name" value="PROTEIN CLEC16A"/>
    <property type="match status" value="1"/>
</dbReference>
<dbReference type="InParanoid" id="A7RKV2"/>
<dbReference type="AlphaFoldDB" id="A7RKV2"/>
<dbReference type="Pfam" id="PF19439">
    <property type="entry name" value="CLEC16A_C"/>
    <property type="match status" value="2"/>
</dbReference>
<dbReference type="Proteomes" id="UP000001593">
    <property type="component" value="Unassembled WGS sequence"/>
</dbReference>
<dbReference type="InterPro" id="IPR019155">
    <property type="entry name" value="CLEC16A/TT9_N"/>
</dbReference>
<feature type="domain" description="CLEC16A/TT9 C-terminal" evidence="4">
    <location>
        <begin position="221"/>
        <end position="373"/>
    </location>
</feature>
<feature type="domain" description="CLEC16A/TT9 C-terminal" evidence="4">
    <location>
        <begin position="440"/>
        <end position="793"/>
    </location>
</feature>
<proteinExistence type="inferred from homology"/>
<feature type="non-terminal residue" evidence="5">
    <location>
        <position position="798"/>
    </location>
</feature>
<dbReference type="GO" id="GO:0005794">
    <property type="term" value="C:Golgi apparatus"/>
    <property type="evidence" value="ECO:0000318"/>
    <property type="project" value="GO_Central"/>
</dbReference>
<feature type="domain" description="FPL" evidence="3">
    <location>
        <begin position="25"/>
        <end position="172"/>
    </location>
</feature>
<feature type="non-terminal residue" evidence="5">
    <location>
        <position position="1"/>
    </location>
</feature>
<dbReference type="Pfam" id="PF09758">
    <property type="entry name" value="FPL"/>
    <property type="match status" value="1"/>
</dbReference>
<dbReference type="PANTHER" id="PTHR21481">
    <property type="entry name" value="PROTEIN CLEC16A"/>
    <property type="match status" value="1"/>
</dbReference>
<keyword evidence="6" id="KW-1185">Reference proteome</keyword>
<dbReference type="InterPro" id="IPR039272">
    <property type="entry name" value="CLEC16A/TT9"/>
</dbReference>
<gene>
    <name evidence="5" type="ORF">NEMVEDRAFT_v1g84933</name>
</gene>
<accession>A7RKV2</accession>
<dbReference type="InterPro" id="IPR045820">
    <property type="entry name" value="CLEC16A/TT9_C"/>
</dbReference>
<dbReference type="GO" id="GO:0016197">
    <property type="term" value="P:endosomal transport"/>
    <property type="evidence" value="ECO:0000318"/>
    <property type="project" value="GO_Central"/>
</dbReference>
<dbReference type="EMBL" id="DS469516">
    <property type="protein sequence ID" value="EDO48053.1"/>
    <property type="molecule type" value="Genomic_DNA"/>
</dbReference>
<evidence type="ECO:0000256" key="2">
    <source>
        <dbReference type="ARBA" id="ARBA00023006"/>
    </source>
</evidence>
<dbReference type="STRING" id="45351.A7RKV2"/>
<evidence type="ECO:0008006" key="7">
    <source>
        <dbReference type="Google" id="ProtNLM"/>
    </source>
</evidence>
<keyword evidence="2" id="KW-0072">Autophagy</keyword>
<dbReference type="PhylomeDB" id="A7RKV2"/>
<dbReference type="GO" id="GO:0007034">
    <property type="term" value="P:vacuolar transport"/>
    <property type="evidence" value="ECO:0000318"/>
    <property type="project" value="GO_Central"/>
</dbReference>
<dbReference type="GO" id="GO:1901096">
    <property type="term" value="P:regulation of autophagosome maturation"/>
    <property type="evidence" value="ECO:0000318"/>
    <property type="project" value="GO_Central"/>
</dbReference>
<reference evidence="5 6" key="1">
    <citation type="journal article" date="2007" name="Science">
        <title>Sea anemone genome reveals ancestral eumetazoan gene repertoire and genomic organization.</title>
        <authorList>
            <person name="Putnam N.H."/>
            <person name="Srivastava M."/>
            <person name="Hellsten U."/>
            <person name="Dirks B."/>
            <person name="Chapman J."/>
            <person name="Salamov A."/>
            <person name="Terry A."/>
            <person name="Shapiro H."/>
            <person name="Lindquist E."/>
            <person name="Kapitonov V.V."/>
            <person name="Jurka J."/>
            <person name="Genikhovich G."/>
            <person name="Grigoriev I.V."/>
            <person name="Lucas S.M."/>
            <person name="Steele R.E."/>
            <person name="Finnerty J.R."/>
            <person name="Technau U."/>
            <person name="Martindale M.Q."/>
            <person name="Rokhsar D.S."/>
        </authorList>
    </citation>
    <scope>NUCLEOTIDE SEQUENCE [LARGE SCALE GENOMIC DNA]</scope>
    <source>
        <strain evidence="6">CH2 X CH6</strain>
    </source>
</reference>
<evidence type="ECO:0000313" key="6">
    <source>
        <dbReference type="Proteomes" id="UP000001593"/>
    </source>
</evidence>
<evidence type="ECO:0000259" key="3">
    <source>
        <dbReference type="Pfam" id="PF09758"/>
    </source>
</evidence>
<dbReference type="eggNOG" id="KOG2219">
    <property type="taxonomic scope" value="Eukaryota"/>
</dbReference>
<evidence type="ECO:0000256" key="1">
    <source>
        <dbReference type="ARBA" id="ARBA00006441"/>
    </source>
</evidence>